<evidence type="ECO:0000313" key="3">
    <source>
        <dbReference type="Proteomes" id="UP001253595"/>
    </source>
</evidence>
<feature type="region of interest" description="Disordered" evidence="1">
    <location>
        <begin position="34"/>
        <end position="67"/>
    </location>
</feature>
<organism evidence="2 3">
    <name type="scientific">Cellvibrio fibrivorans</name>
    <dbReference type="NCBI Taxonomy" id="126350"/>
    <lineage>
        <taxon>Bacteria</taxon>
        <taxon>Pseudomonadati</taxon>
        <taxon>Pseudomonadota</taxon>
        <taxon>Gammaproteobacteria</taxon>
        <taxon>Cellvibrionales</taxon>
        <taxon>Cellvibrionaceae</taxon>
        <taxon>Cellvibrio</taxon>
    </lineage>
</organism>
<proteinExistence type="predicted"/>
<dbReference type="InterPro" id="IPR042226">
    <property type="entry name" value="eFR1_2_sf"/>
</dbReference>
<dbReference type="RefSeq" id="WP_310076015.1">
    <property type="nucleotide sequence ID" value="NZ_JAVDVX010000010.1"/>
</dbReference>
<accession>A0ABU1V3U8</accession>
<evidence type="ECO:0000313" key="2">
    <source>
        <dbReference type="EMBL" id="MDR7092050.1"/>
    </source>
</evidence>
<dbReference type="EMBL" id="JAVDVX010000010">
    <property type="protein sequence ID" value="MDR7092050.1"/>
    <property type="molecule type" value="Genomic_DNA"/>
</dbReference>
<sequence>MTSYHAVVWLDRKEAHIITFEQGVVELERIKSRSHHLAPGGHAGTHQNMHGRASAHGHHSPEGGHATVDQDYYHKIAQALTEVKEILVTGPAQAKDEFRAHCERHDPIIAKAIIGVVPSDHPSDEQLVVIARKYFIKYDHMHSQK</sequence>
<gene>
    <name evidence="2" type="ORF">J2X05_004090</name>
</gene>
<name>A0ABU1V3U8_9GAMM</name>
<evidence type="ECO:0000256" key="1">
    <source>
        <dbReference type="SAM" id="MobiDB-lite"/>
    </source>
</evidence>
<reference evidence="2 3" key="1">
    <citation type="submission" date="2023-07" db="EMBL/GenBank/DDBJ databases">
        <title>Sorghum-associated microbial communities from plants grown in Nebraska, USA.</title>
        <authorList>
            <person name="Schachtman D."/>
        </authorList>
    </citation>
    <scope>NUCLEOTIDE SEQUENCE [LARGE SCALE GENOMIC DNA]</scope>
    <source>
        <strain evidence="2 3">BE190</strain>
    </source>
</reference>
<dbReference type="Gene3D" id="3.30.420.60">
    <property type="entry name" value="eRF1 domain 2"/>
    <property type="match status" value="1"/>
</dbReference>
<dbReference type="SUPFAM" id="SSF53137">
    <property type="entry name" value="Translational machinery components"/>
    <property type="match status" value="1"/>
</dbReference>
<dbReference type="Proteomes" id="UP001253595">
    <property type="component" value="Unassembled WGS sequence"/>
</dbReference>
<comment type="caution">
    <text evidence="2">The sequence shown here is derived from an EMBL/GenBank/DDBJ whole genome shotgun (WGS) entry which is preliminary data.</text>
</comment>
<protein>
    <submittedName>
        <fullName evidence="2">Stalled ribosome rescue protein Dom34</fullName>
    </submittedName>
</protein>
<keyword evidence="3" id="KW-1185">Reference proteome</keyword>